<evidence type="ECO:0000256" key="2">
    <source>
        <dbReference type="ARBA" id="ARBA00008883"/>
    </source>
</evidence>
<feature type="coiled-coil region" evidence="14">
    <location>
        <begin position="344"/>
        <end position="418"/>
    </location>
</feature>
<evidence type="ECO:0000256" key="9">
    <source>
        <dbReference type="ARBA" id="ARBA00022840"/>
    </source>
</evidence>
<dbReference type="PANTHER" id="PTHR32309:SF31">
    <property type="entry name" value="CAPSULAR EXOPOLYSACCHARIDE FAMILY"/>
    <property type="match status" value="1"/>
</dbReference>
<dbReference type="NCBIfam" id="TIGR01007">
    <property type="entry name" value="eps_fam"/>
    <property type="match status" value="1"/>
</dbReference>
<reference evidence="19 20" key="1">
    <citation type="submission" date="2018-05" db="EMBL/GenBank/DDBJ databases">
        <title>Rhodohalobacter halophilus gen. nov., sp. nov., a moderately halophilic member of the family Balneolaceae.</title>
        <authorList>
            <person name="Liu Z.-W."/>
        </authorList>
    </citation>
    <scope>NUCLEOTIDE SEQUENCE [LARGE SCALE GENOMIC DNA]</scope>
    <source>
        <strain evidence="19 20">8A47</strain>
    </source>
</reference>
<evidence type="ECO:0000256" key="6">
    <source>
        <dbReference type="ARBA" id="ARBA00022692"/>
    </source>
</evidence>
<evidence type="ECO:0000313" key="20">
    <source>
        <dbReference type="Proteomes" id="UP000245533"/>
    </source>
</evidence>
<dbReference type="AlphaFoldDB" id="A0A316TV99"/>
<accession>A0A316TV99</accession>
<evidence type="ECO:0000313" key="19">
    <source>
        <dbReference type="EMBL" id="PWN07828.1"/>
    </source>
</evidence>
<feature type="domain" description="Polysaccharide chain length determinant N-terminal" evidence="16">
    <location>
        <begin position="36"/>
        <end position="128"/>
    </location>
</feature>
<evidence type="ECO:0000259" key="18">
    <source>
        <dbReference type="Pfam" id="PF13807"/>
    </source>
</evidence>
<dbReference type="Gene3D" id="3.40.50.300">
    <property type="entry name" value="P-loop containing nucleotide triphosphate hydrolases"/>
    <property type="match status" value="1"/>
</dbReference>
<comment type="catalytic activity">
    <reaction evidence="13">
        <text>L-tyrosyl-[protein] + ATP = O-phospho-L-tyrosyl-[protein] + ADP + H(+)</text>
        <dbReference type="Rhea" id="RHEA:10596"/>
        <dbReference type="Rhea" id="RHEA-COMP:10136"/>
        <dbReference type="Rhea" id="RHEA-COMP:20101"/>
        <dbReference type="ChEBI" id="CHEBI:15378"/>
        <dbReference type="ChEBI" id="CHEBI:30616"/>
        <dbReference type="ChEBI" id="CHEBI:46858"/>
        <dbReference type="ChEBI" id="CHEBI:61978"/>
        <dbReference type="ChEBI" id="CHEBI:456216"/>
    </reaction>
</comment>
<gene>
    <name evidence="19" type="ORF">DDZ15_02115</name>
</gene>
<dbReference type="Proteomes" id="UP000245533">
    <property type="component" value="Unassembled WGS sequence"/>
</dbReference>
<dbReference type="Pfam" id="PF02706">
    <property type="entry name" value="Wzz"/>
    <property type="match status" value="1"/>
</dbReference>
<dbReference type="InterPro" id="IPR050445">
    <property type="entry name" value="Bact_polysacc_biosynth/exp"/>
</dbReference>
<keyword evidence="9" id="KW-0067">ATP-binding</keyword>
<keyword evidence="7" id="KW-0547">Nucleotide-binding</keyword>
<evidence type="ECO:0000259" key="17">
    <source>
        <dbReference type="Pfam" id="PF13614"/>
    </source>
</evidence>
<keyword evidence="10 15" id="KW-1133">Transmembrane helix</keyword>
<keyword evidence="11 15" id="KW-0472">Membrane</keyword>
<sequence>MSNIIQSGNGSNKNSRFEYVDTYSVNRNMNSSATETLDPKKIINILFRHKWLILLLLLAGASAGWFIAGTITPTYQSSGTILINTGGGADEELSNIISQATGVRTGSTLANELQVLQSREFARLVAQDIIEENPGNADEFPVLWNIDEEGVVSRASEAAVTNRIRRGLSALVPEEDSEVVELSFSSSSPQETALVVNTAMNIYVERSTLQNRRAAESTAQFLENEMERVEESLERSEARLREYMDRTGIVMVDEQASGIVNEQVALETELQQLNVEIQTVNQAISNLERQLDRIQPGLSEQFTEAIGPRIRNSQEQLALYESERTLIISRNPGVLNRDPLPDRMIFLDEQIARLKSEIRELSAQLFTEDDEFMGLDSADRAELVSSIQSDLVELRIERNQYESRRDALAERREEIDSRFDSLPDGMIELSRLQRDVRINEELYLNVSRQYADMSVLKQSQFGFGQILDTALVPGSPVSPNKILMAIIGLMMGGVVATGLLLIRDFMDNSVNSMDMVKQLPISLLSAVPVLDKVPEKKKKEFKTKQSKIPNELVLMRDKGHVVSESVRRLKNNLIYQYGHVPPKTIAITSAEKGDGKTTVAANLGIAFADEGYKTLVIDTDFRRSNLHSYFGLDNEEGITEYLNGKTPLVKLFKSTDNSHLKVVTAGKNNPSPESVVNNREFRAFMDKMKELFDVIICDTPPFGIISDSTALLKTVESTIVVTRFRKTNRGVLLKTLEELERIDAQVGGIVLNAFNHKYEAGTHYGSGYYKSVYSNYEAYIED</sequence>
<dbReference type="GO" id="GO:0005886">
    <property type="term" value="C:plasma membrane"/>
    <property type="evidence" value="ECO:0007669"/>
    <property type="project" value="UniProtKB-SubCell"/>
</dbReference>
<proteinExistence type="inferred from homology"/>
<dbReference type="InterPro" id="IPR005702">
    <property type="entry name" value="Wzc-like_C"/>
</dbReference>
<keyword evidence="4" id="KW-0997">Cell inner membrane</keyword>
<evidence type="ECO:0000259" key="16">
    <source>
        <dbReference type="Pfam" id="PF02706"/>
    </source>
</evidence>
<keyword evidence="3" id="KW-1003">Cell membrane</keyword>
<dbReference type="GO" id="GO:0004713">
    <property type="term" value="F:protein tyrosine kinase activity"/>
    <property type="evidence" value="ECO:0007669"/>
    <property type="project" value="UniProtKB-KW"/>
</dbReference>
<comment type="subcellular location">
    <subcellularLocation>
        <location evidence="1">Cell inner membrane</location>
        <topology evidence="1">Multi-pass membrane protein</topology>
    </subcellularLocation>
</comment>
<keyword evidence="6 15" id="KW-0812">Transmembrane</keyword>
<protein>
    <recommendedName>
        <fullName evidence="21">Capsular exopolysaccharide family</fullName>
    </recommendedName>
</protein>
<dbReference type="GO" id="GO:0005524">
    <property type="term" value="F:ATP binding"/>
    <property type="evidence" value="ECO:0007669"/>
    <property type="project" value="UniProtKB-KW"/>
</dbReference>
<comment type="caution">
    <text evidence="19">The sequence shown here is derived from an EMBL/GenBank/DDBJ whole genome shotgun (WGS) entry which is preliminary data.</text>
</comment>
<keyword evidence="8" id="KW-0418">Kinase</keyword>
<evidence type="ECO:0000256" key="15">
    <source>
        <dbReference type="SAM" id="Phobius"/>
    </source>
</evidence>
<evidence type="ECO:0000256" key="7">
    <source>
        <dbReference type="ARBA" id="ARBA00022741"/>
    </source>
</evidence>
<feature type="domain" description="Tyrosine-protein kinase G-rich" evidence="18">
    <location>
        <begin position="431"/>
        <end position="504"/>
    </location>
</feature>
<name>A0A316TV99_9BACT</name>
<dbReference type="SUPFAM" id="SSF52540">
    <property type="entry name" value="P-loop containing nucleoside triphosphate hydrolases"/>
    <property type="match status" value="1"/>
</dbReference>
<evidence type="ECO:0000256" key="10">
    <source>
        <dbReference type="ARBA" id="ARBA00022989"/>
    </source>
</evidence>
<dbReference type="InterPro" id="IPR025669">
    <property type="entry name" value="AAA_dom"/>
</dbReference>
<feature type="coiled-coil region" evidence="14">
    <location>
        <begin position="212"/>
        <end position="290"/>
    </location>
</feature>
<organism evidence="19 20">
    <name type="scientific">Rhodohalobacter mucosus</name>
    <dbReference type="NCBI Taxonomy" id="2079485"/>
    <lineage>
        <taxon>Bacteria</taxon>
        <taxon>Pseudomonadati</taxon>
        <taxon>Balneolota</taxon>
        <taxon>Balneolia</taxon>
        <taxon>Balneolales</taxon>
        <taxon>Balneolaceae</taxon>
        <taxon>Rhodohalobacter</taxon>
    </lineage>
</organism>
<dbReference type="Pfam" id="PF13807">
    <property type="entry name" value="GNVR"/>
    <property type="match status" value="1"/>
</dbReference>
<evidence type="ECO:0000256" key="3">
    <source>
        <dbReference type="ARBA" id="ARBA00022475"/>
    </source>
</evidence>
<feature type="transmembrane region" description="Helical" evidence="15">
    <location>
        <begin position="51"/>
        <end position="68"/>
    </location>
</feature>
<evidence type="ECO:0000256" key="8">
    <source>
        <dbReference type="ARBA" id="ARBA00022777"/>
    </source>
</evidence>
<dbReference type="PANTHER" id="PTHR32309">
    <property type="entry name" value="TYROSINE-PROTEIN KINASE"/>
    <property type="match status" value="1"/>
</dbReference>
<evidence type="ECO:0000256" key="11">
    <source>
        <dbReference type="ARBA" id="ARBA00023136"/>
    </source>
</evidence>
<dbReference type="InterPro" id="IPR003856">
    <property type="entry name" value="LPS_length_determ_N"/>
</dbReference>
<evidence type="ECO:0000256" key="4">
    <source>
        <dbReference type="ARBA" id="ARBA00022519"/>
    </source>
</evidence>
<feature type="domain" description="AAA" evidence="17">
    <location>
        <begin position="583"/>
        <end position="739"/>
    </location>
</feature>
<keyword evidence="12" id="KW-0829">Tyrosine-protein kinase</keyword>
<evidence type="ECO:0000256" key="13">
    <source>
        <dbReference type="ARBA" id="ARBA00053015"/>
    </source>
</evidence>
<evidence type="ECO:0000256" key="12">
    <source>
        <dbReference type="ARBA" id="ARBA00023137"/>
    </source>
</evidence>
<dbReference type="InterPro" id="IPR032807">
    <property type="entry name" value="GNVR"/>
</dbReference>
<dbReference type="EMBL" id="QGGB01000002">
    <property type="protein sequence ID" value="PWN07828.1"/>
    <property type="molecule type" value="Genomic_DNA"/>
</dbReference>
<evidence type="ECO:0000256" key="14">
    <source>
        <dbReference type="SAM" id="Coils"/>
    </source>
</evidence>
<dbReference type="CDD" id="cd05387">
    <property type="entry name" value="BY-kinase"/>
    <property type="match status" value="1"/>
</dbReference>
<keyword evidence="20" id="KW-1185">Reference proteome</keyword>
<evidence type="ECO:0000256" key="5">
    <source>
        <dbReference type="ARBA" id="ARBA00022679"/>
    </source>
</evidence>
<keyword evidence="5" id="KW-0808">Transferase</keyword>
<comment type="similarity">
    <text evidence="2">Belongs to the etk/wzc family.</text>
</comment>
<keyword evidence="14" id="KW-0175">Coiled coil</keyword>
<evidence type="ECO:0000256" key="1">
    <source>
        <dbReference type="ARBA" id="ARBA00004429"/>
    </source>
</evidence>
<dbReference type="InterPro" id="IPR027417">
    <property type="entry name" value="P-loop_NTPase"/>
</dbReference>
<dbReference type="Pfam" id="PF13614">
    <property type="entry name" value="AAA_31"/>
    <property type="match status" value="1"/>
</dbReference>
<evidence type="ECO:0008006" key="21">
    <source>
        <dbReference type="Google" id="ProtNLM"/>
    </source>
</evidence>